<dbReference type="PANTHER" id="PTHR31793">
    <property type="entry name" value="4-HYDROXYBENZOYL-COA THIOESTERASE FAMILY MEMBER"/>
    <property type="match status" value="1"/>
</dbReference>
<dbReference type="PANTHER" id="PTHR31793:SF27">
    <property type="entry name" value="NOVEL THIOESTERASE SUPERFAMILY DOMAIN AND SAPOSIN A-TYPE DOMAIN CONTAINING PROTEIN (0610012H03RIK)"/>
    <property type="match status" value="1"/>
</dbReference>
<comment type="caution">
    <text evidence="3">The sequence shown here is derived from an EMBL/GenBank/DDBJ whole genome shotgun (WGS) entry which is preliminary data.</text>
</comment>
<protein>
    <submittedName>
        <fullName evidence="3">Acyl-CoA thioesterase</fullName>
    </submittedName>
</protein>
<dbReference type="InterPro" id="IPR029069">
    <property type="entry name" value="HotDog_dom_sf"/>
</dbReference>
<evidence type="ECO:0000256" key="1">
    <source>
        <dbReference type="ARBA" id="ARBA00005953"/>
    </source>
</evidence>
<proteinExistence type="inferred from homology"/>
<organism evidence="3">
    <name type="scientific">Ignavibacterium album</name>
    <dbReference type="NCBI Taxonomy" id="591197"/>
    <lineage>
        <taxon>Bacteria</taxon>
        <taxon>Pseudomonadati</taxon>
        <taxon>Ignavibacteriota</taxon>
        <taxon>Ignavibacteria</taxon>
        <taxon>Ignavibacteriales</taxon>
        <taxon>Ignavibacteriaceae</taxon>
        <taxon>Ignavibacterium</taxon>
    </lineage>
</organism>
<dbReference type="EMBL" id="DSUJ01000008">
    <property type="protein sequence ID" value="HFI91563.1"/>
    <property type="molecule type" value="Genomic_DNA"/>
</dbReference>
<dbReference type="Pfam" id="PF13279">
    <property type="entry name" value="4HBT_2"/>
    <property type="match status" value="1"/>
</dbReference>
<sequence>MFIATRRINFYDCDPAGIIFYSRLFDFCHSAYEQMIESFSLTEDYWDNPQYVVPIIHTECDYYSPIKYGDEIKITVKVTNLRNSSFELSYDILLRDEKCASIKTVHVFVSREDWNKMNIPDDIMIGLQRNLSE</sequence>
<dbReference type="SUPFAM" id="SSF54637">
    <property type="entry name" value="Thioesterase/thiol ester dehydrase-isomerase"/>
    <property type="match status" value="1"/>
</dbReference>
<evidence type="ECO:0000256" key="2">
    <source>
        <dbReference type="ARBA" id="ARBA00022801"/>
    </source>
</evidence>
<comment type="similarity">
    <text evidence="1">Belongs to the 4-hydroxybenzoyl-CoA thioesterase family.</text>
</comment>
<keyword evidence="2" id="KW-0378">Hydrolase</keyword>
<dbReference type="InterPro" id="IPR050563">
    <property type="entry name" value="4-hydroxybenzoyl-CoA_TE"/>
</dbReference>
<name>A0A7V3E7P7_9BACT</name>
<dbReference type="GO" id="GO:0047617">
    <property type="term" value="F:fatty acyl-CoA hydrolase activity"/>
    <property type="evidence" value="ECO:0007669"/>
    <property type="project" value="TreeGrafter"/>
</dbReference>
<evidence type="ECO:0000313" key="3">
    <source>
        <dbReference type="EMBL" id="HFI91563.1"/>
    </source>
</evidence>
<dbReference type="CDD" id="cd00586">
    <property type="entry name" value="4HBT"/>
    <property type="match status" value="1"/>
</dbReference>
<dbReference type="AlphaFoldDB" id="A0A7V3E7P7"/>
<dbReference type="Gene3D" id="3.10.129.10">
    <property type="entry name" value="Hotdog Thioesterase"/>
    <property type="match status" value="1"/>
</dbReference>
<gene>
    <name evidence="3" type="ORF">ENS31_08570</name>
</gene>
<reference evidence="3" key="1">
    <citation type="journal article" date="2020" name="mSystems">
        <title>Genome- and Community-Level Interaction Insights into Carbon Utilization and Element Cycling Functions of Hydrothermarchaeota in Hydrothermal Sediment.</title>
        <authorList>
            <person name="Zhou Z."/>
            <person name="Liu Y."/>
            <person name="Xu W."/>
            <person name="Pan J."/>
            <person name="Luo Z.H."/>
            <person name="Li M."/>
        </authorList>
    </citation>
    <scope>NUCLEOTIDE SEQUENCE [LARGE SCALE GENOMIC DNA]</scope>
    <source>
        <strain evidence="3">SpSt-479</strain>
    </source>
</reference>
<accession>A0A7V3E7P7</accession>